<dbReference type="Proteomes" id="UP000650466">
    <property type="component" value="Unassembled WGS sequence"/>
</dbReference>
<dbReference type="NCBIfam" id="TIGR00022">
    <property type="entry name" value="YhcH/YjgK/YiaL family protein"/>
    <property type="match status" value="1"/>
</dbReference>
<dbReference type="EMBL" id="JACVVD010000017">
    <property type="protein sequence ID" value="MBD0384249.1"/>
    <property type="molecule type" value="Genomic_DNA"/>
</dbReference>
<organism evidence="1 2">
    <name type="scientific">Paenibacillus sedimenti</name>
    <dbReference type="NCBI Taxonomy" id="2770274"/>
    <lineage>
        <taxon>Bacteria</taxon>
        <taxon>Bacillati</taxon>
        <taxon>Bacillota</taxon>
        <taxon>Bacilli</taxon>
        <taxon>Bacillales</taxon>
        <taxon>Paenibacillaceae</taxon>
        <taxon>Paenibacillus</taxon>
    </lineage>
</organism>
<dbReference type="Gene3D" id="2.60.120.370">
    <property type="entry name" value="YhcH/YjgK/YiaL"/>
    <property type="match status" value="1"/>
</dbReference>
<proteinExistence type="predicted"/>
<evidence type="ECO:0000313" key="2">
    <source>
        <dbReference type="Proteomes" id="UP000650466"/>
    </source>
</evidence>
<sequence>MIISDILHFEQERHLLPPAVQRGIEYILSHNLSEAELGRHPLEGDNGDLMFANVQESITCPKQEQKPESHAIYTDIQFLVSGEERLCVYKLQPDVKIVDNKFDSHDIAFYELEAKHLETDIILKPGMYAVFFPSDIHRPNCSVQEQTTNKKIVVKIHSDLLQL</sequence>
<accession>A0A926QNC6</accession>
<dbReference type="PANTHER" id="PTHR34986:SF1">
    <property type="entry name" value="PROTEIN YIAL"/>
    <property type="match status" value="1"/>
</dbReference>
<evidence type="ECO:0000313" key="1">
    <source>
        <dbReference type="EMBL" id="MBD0384249.1"/>
    </source>
</evidence>
<dbReference type="AlphaFoldDB" id="A0A926QNC6"/>
<name>A0A926QNC6_9BACL</name>
<dbReference type="Pfam" id="PF04074">
    <property type="entry name" value="DUF386"/>
    <property type="match status" value="1"/>
</dbReference>
<dbReference type="InterPro" id="IPR037012">
    <property type="entry name" value="NanQ/TabA/YiaL_sf"/>
</dbReference>
<keyword evidence="2" id="KW-1185">Reference proteome</keyword>
<comment type="caution">
    <text evidence="1">The sequence shown here is derived from an EMBL/GenBank/DDBJ whole genome shotgun (WGS) entry which is preliminary data.</text>
</comment>
<dbReference type="RefSeq" id="WP_188178027.1">
    <property type="nucleotide sequence ID" value="NZ_JACVVD010000017.1"/>
</dbReference>
<dbReference type="GO" id="GO:0005829">
    <property type="term" value="C:cytosol"/>
    <property type="evidence" value="ECO:0007669"/>
    <property type="project" value="TreeGrafter"/>
</dbReference>
<gene>
    <name evidence="1" type="ORF">ICC18_29805</name>
</gene>
<dbReference type="SUPFAM" id="SSF51197">
    <property type="entry name" value="Clavaminate synthase-like"/>
    <property type="match status" value="1"/>
</dbReference>
<protein>
    <submittedName>
        <fullName evidence="1">YhcH/YjgK/YiaL family protein</fullName>
    </submittedName>
</protein>
<dbReference type="InterPro" id="IPR004375">
    <property type="entry name" value="NanQ/TabA/YiaL"/>
</dbReference>
<dbReference type="PANTHER" id="PTHR34986">
    <property type="entry name" value="EVOLVED BETA-GALACTOSIDASE SUBUNIT BETA"/>
    <property type="match status" value="1"/>
</dbReference>
<reference evidence="1" key="1">
    <citation type="submission" date="2020-09" db="EMBL/GenBank/DDBJ databases">
        <title>Draft Genome Sequence of Paenibacillus sp. WST5.</title>
        <authorList>
            <person name="Bao Z."/>
        </authorList>
    </citation>
    <scope>NUCLEOTIDE SEQUENCE</scope>
    <source>
        <strain evidence="1">WST5</strain>
    </source>
</reference>